<gene>
    <name evidence="1" type="ORF">IPOD504_LOCUS103</name>
</gene>
<reference evidence="1" key="1">
    <citation type="submission" date="2022-03" db="EMBL/GenBank/DDBJ databases">
        <authorList>
            <person name="Martin H S."/>
        </authorList>
    </citation>
    <scope>NUCLEOTIDE SEQUENCE</scope>
</reference>
<dbReference type="Proteomes" id="UP000837857">
    <property type="component" value="Chromosome 1"/>
</dbReference>
<sequence>MLHHKSLPFRKLAVAVVRRLMAGTGALDPLLPRSVDSAAMARSAGRGRWANRVTREMFRGYDTRARTPPCAQPNVASAFACVS</sequence>
<name>A0ABN8HJ99_9NEOP</name>
<protein>
    <submittedName>
        <fullName evidence="1">Uncharacterized protein</fullName>
    </submittedName>
</protein>
<dbReference type="EMBL" id="OW152813">
    <property type="protein sequence ID" value="CAH2034371.1"/>
    <property type="molecule type" value="Genomic_DNA"/>
</dbReference>
<organism evidence="1 2">
    <name type="scientific">Iphiclides podalirius</name>
    <name type="common">scarce swallowtail</name>
    <dbReference type="NCBI Taxonomy" id="110791"/>
    <lineage>
        <taxon>Eukaryota</taxon>
        <taxon>Metazoa</taxon>
        <taxon>Ecdysozoa</taxon>
        <taxon>Arthropoda</taxon>
        <taxon>Hexapoda</taxon>
        <taxon>Insecta</taxon>
        <taxon>Pterygota</taxon>
        <taxon>Neoptera</taxon>
        <taxon>Endopterygota</taxon>
        <taxon>Lepidoptera</taxon>
        <taxon>Glossata</taxon>
        <taxon>Ditrysia</taxon>
        <taxon>Papilionoidea</taxon>
        <taxon>Papilionidae</taxon>
        <taxon>Papilioninae</taxon>
        <taxon>Iphiclides</taxon>
    </lineage>
</organism>
<evidence type="ECO:0000313" key="2">
    <source>
        <dbReference type="Proteomes" id="UP000837857"/>
    </source>
</evidence>
<accession>A0ABN8HJ99</accession>
<keyword evidence="2" id="KW-1185">Reference proteome</keyword>
<feature type="non-terminal residue" evidence="1">
    <location>
        <position position="83"/>
    </location>
</feature>
<evidence type="ECO:0000313" key="1">
    <source>
        <dbReference type="EMBL" id="CAH2034371.1"/>
    </source>
</evidence>
<proteinExistence type="predicted"/>